<sequence length="94" mass="9554">MKTKLTAAVLVATSALLAAPAFASGYGPAPFYNAEVGAPSSQRGPSAQTLMAEQHNAADTRNDHRAVGGSVESAASHSSGMHVQVNINGLYRGS</sequence>
<keyword evidence="5" id="KW-1185">Reference proteome</keyword>
<feature type="region of interest" description="Disordered" evidence="1">
    <location>
        <begin position="37"/>
        <end position="79"/>
    </location>
</feature>
<gene>
    <name evidence="3" type="ORF">C2L64_13080</name>
    <name evidence="4" type="ORF">WQE_40229</name>
</gene>
<evidence type="ECO:0000313" key="4">
    <source>
        <dbReference type="EMBL" id="EIM95276.1"/>
    </source>
</evidence>
<name>A0AAJ5BBH0_9BURK</name>
<dbReference type="Proteomes" id="UP000236649">
    <property type="component" value="Chromosome 1"/>
</dbReference>
<feature type="compositionally biased region" description="Basic and acidic residues" evidence="1">
    <location>
        <begin position="56"/>
        <end position="66"/>
    </location>
</feature>
<evidence type="ECO:0000313" key="5">
    <source>
        <dbReference type="Proteomes" id="UP000004980"/>
    </source>
</evidence>
<dbReference type="Proteomes" id="UP000004980">
    <property type="component" value="Unassembled WGS sequence"/>
</dbReference>
<dbReference type="GeneID" id="55529267"/>
<evidence type="ECO:0000313" key="6">
    <source>
        <dbReference type="Proteomes" id="UP000236649"/>
    </source>
</evidence>
<dbReference type="AlphaFoldDB" id="A0AAJ5BBH0"/>
<evidence type="ECO:0000256" key="2">
    <source>
        <dbReference type="SAM" id="SignalP"/>
    </source>
</evidence>
<accession>A0AAJ5BBH0</accession>
<evidence type="ECO:0000256" key="1">
    <source>
        <dbReference type="SAM" id="MobiDB-lite"/>
    </source>
</evidence>
<evidence type="ECO:0008006" key="7">
    <source>
        <dbReference type="Google" id="ProtNLM"/>
    </source>
</evidence>
<keyword evidence="2" id="KW-0732">Signal</keyword>
<dbReference type="EMBL" id="CP026105">
    <property type="protein sequence ID" value="AUT69139.1"/>
    <property type="molecule type" value="Genomic_DNA"/>
</dbReference>
<organism evidence="3 6">
    <name type="scientific">Paraburkholderia hospita</name>
    <dbReference type="NCBI Taxonomy" id="169430"/>
    <lineage>
        <taxon>Bacteria</taxon>
        <taxon>Pseudomonadati</taxon>
        <taxon>Pseudomonadota</taxon>
        <taxon>Betaproteobacteria</taxon>
        <taxon>Burkholderiales</taxon>
        <taxon>Burkholderiaceae</taxon>
        <taxon>Paraburkholderia</taxon>
    </lineage>
</organism>
<protein>
    <recommendedName>
        <fullName evidence="7">DUF4148 domain-containing protein</fullName>
    </recommendedName>
</protein>
<reference evidence="4 5" key="1">
    <citation type="journal article" date="2012" name="J. Bacteriol.">
        <title>Draft Genome Sequence of the Soil Bacterium Burkholderia terrae Strain BS001, Which Interacts with Fungal Surface Structures.</title>
        <authorList>
            <person name="Nazir R."/>
            <person name="Hansen M.A."/>
            <person name="Sorensen S."/>
            <person name="van Elsas J.D."/>
        </authorList>
    </citation>
    <scope>NUCLEOTIDE SEQUENCE [LARGE SCALE GENOMIC DNA]</scope>
    <source>
        <strain evidence="4 5">BS001</strain>
    </source>
</reference>
<dbReference type="KEGG" id="phs:C2L64_13080"/>
<dbReference type="RefSeq" id="WP_009769879.1">
    <property type="nucleotide sequence ID" value="NZ_AKAU01000252.1"/>
</dbReference>
<dbReference type="EMBL" id="AKAU01000252">
    <property type="protein sequence ID" value="EIM95276.1"/>
    <property type="molecule type" value="Genomic_DNA"/>
</dbReference>
<proteinExistence type="predicted"/>
<feature type="chain" id="PRO_5042538410" description="DUF4148 domain-containing protein" evidence="2">
    <location>
        <begin position="24"/>
        <end position="94"/>
    </location>
</feature>
<feature type="compositionally biased region" description="Polar residues" evidence="1">
    <location>
        <begin position="39"/>
        <end position="51"/>
    </location>
</feature>
<evidence type="ECO:0000313" key="3">
    <source>
        <dbReference type="EMBL" id="AUT69139.1"/>
    </source>
</evidence>
<reference evidence="3 6" key="2">
    <citation type="submission" date="2018-01" db="EMBL/GenBank/DDBJ databases">
        <title>Species boundaries and ecological features among Paraburkholderia terrae DSMZ17804T, P. hospita DSMZ17164T and P. caribensis DSMZ13236T.</title>
        <authorList>
            <person name="Pratama A.A."/>
        </authorList>
    </citation>
    <scope>NUCLEOTIDE SEQUENCE [LARGE SCALE GENOMIC DNA]</scope>
    <source>
        <strain evidence="3 6">DSM 17164</strain>
    </source>
</reference>
<feature type="signal peptide" evidence="2">
    <location>
        <begin position="1"/>
        <end position="23"/>
    </location>
</feature>